<dbReference type="Gene3D" id="1.10.1740.10">
    <property type="match status" value="1"/>
</dbReference>
<sequence>MAKRKQPETIEEAVEMMKRYVGRIASKWARNHRTDYDDLYSEGMMGVCVAWGKFDPTKGTHFTTYAYLWASAYIRIAAKKNWNDYNNTVSGDVIHNKIETIGDAESSVNFISVKNELSKLSMIDQQIFIMRTEGYTFDEISKKVGFGSLHKARNRFLEINEMVTS</sequence>
<reference evidence="2" key="1">
    <citation type="journal article" date="2021" name="Proc. Natl. Acad. Sci. U.S.A.">
        <title>Global biogeography of chemosynthetic symbionts reveals both localized and globally distributed symbiont groups. .</title>
        <authorList>
            <person name="Osvatic J.T."/>
            <person name="Wilkins L.G.E."/>
            <person name="Leibrecht L."/>
            <person name="Leray M."/>
            <person name="Zauner S."/>
            <person name="Polzin J."/>
            <person name="Camacho Y."/>
            <person name="Gros O."/>
            <person name="van Gils J.A."/>
            <person name="Eisen J.A."/>
            <person name="Petersen J.M."/>
            <person name="Yuen B."/>
        </authorList>
    </citation>
    <scope>NUCLEOTIDE SEQUENCE</scope>
    <source>
        <strain evidence="2">MAGclacostrist064TRANS</strain>
    </source>
</reference>
<protein>
    <submittedName>
        <fullName evidence="2">Sigma-70 family RNA polymerase sigma factor</fullName>
    </submittedName>
</protein>
<proteinExistence type="predicted"/>
<gene>
    <name evidence="2" type="ORF">JAZ07_00520</name>
</gene>
<dbReference type="NCBIfam" id="TIGR02937">
    <property type="entry name" value="sigma70-ECF"/>
    <property type="match status" value="1"/>
</dbReference>
<evidence type="ECO:0000313" key="2">
    <source>
        <dbReference type="EMBL" id="MCG7944808.1"/>
    </source>
</evidence>
<evidence type="ECO:0000313" key="3">
    <source>
        <dbReference type="Proteomes" id="UP000886667"/>
    </source>
</evidence>
<dbReference type="Pfam" id="PF04542">
    <property type="entry name" value="Sigma70_r2"/>
    <property type="match status" value="1"/>
</dbReference>
<dbReference type="AlphaFoldDB" id="A0A9E4KAN5"/>
<dbReference type="GO" id="GO:0006352">
    <property type="term" value="P:DNA-templated transcription initiation"/>
    <property type="evidence" value="ECO:0007669"/>
    <property type="project" value="InterPro"/>
</dbReference>
<comment type="caution">
    <text evidence="2">The sequence shown here is derived from an EMBL/GenBank/DDBJ whole genome shotgun (WGS) entry which is preliminary data.</text>
</comment>
<organism evidence="2 3">
    <name type="scientific">Candidatus Thiodiazotropha taylori</name>
    <dbReference type="NCBI Taxonomy" id="2792791"/>
    <lineage>
        <taxon>Bacteria</taxon>
        <taxon>Pseudomonadati</taxon>
        <taxon>Pseudomonadota</taxon>
        <taxon>Gammaproteobacteria</taxon>
        <taxon>Chromatiales</taxon>
        <taxon>Sedimenticolaceae</taxon>
        <taxon>Candidatus Thiodiazotropha</taxon>
    </lineage>
</organism>
<feature type="domain" description="RNA polymerase sigma-70 region 2" evidence="1">
    <location>
        <begin position="14"/>
        <end position="81"/>
    </location>
</feature>
<accession>A0A9E4KAN5</accession>
<name>A0A9E4KAN5_9GAMM</name>
<dbReference type="Proteomes" id="UP000886667">
    <property type="component" value="Unassembled WGS sequence"/>
</dbReference>
<dbReference type="EMBL" id="JAEPCM010000016">
    <property type="protein sequence ID" value="MCG7944808.1"/>
    <property type="molecule type" value="Genomic_DNA"/>
</dbReference>
<dbReference type="InterPro" id="IPR007627">
    <property type="entry name" value="RNA_pol_sigma70_r2"/>
</dbReference>
<dbReference type="GO" id="GO:0003700">
    <property type="term" value="F:DNA-binding transcription factor activity"/>
    <property type="evidence" value="ECO:0007669"/>
    <property type="project" value="InterPro"/>
</dbReference>
<dbReference type="InterPro" id="IPR014284">
    <property type="entry name" value="RNA_pol_sigma-70_dom"/>
</dbReference>
<evidence type="ECO:0000259" key="1">
    <source>
        <dbReference type="Pfam" id="PF04542"/>
    </source>
</evidence>
<dbReference type="SUPFAM" id="SSF88946">
    <property type="entry name" value="Sigma2 domain of RNA polymerase sigma factors"/>
    <property type="match status" value="1"/>
</dbReference>
<dbReference type="InterPro" id="IPR013325">
    <property type="entry name" value="RNA_pol_sigma_r2"/>
</dbReference>